<organism evidence="2 3">
    <name type="scientific">Eubacterium barkeri</name>
    <name type="common">Clostridium barkeri</name>
    <dbReference type="NCBI Taxonomy" id="1528"/>
    <lineage>
        <taxon>Bacteria</taxon>
        <taxon>Bacillati</taxon>
        <taxon>Bacillota</taxon>
        <taxon>Clostridia</taxon>
        <taxon>Eubacteriales</taxon>
        <taxon>Eubacteriaceae</taxon>
        <taxon>Eubacterium</taxon>
    </lineage>
</organism>
<gene>
    <name evidence="2" type="ORF">SAMN04488579_10543</name>
</gene>
<evidence type="ECO:0000313" key="3">
    <source>
        <dbReference type="Proteomes" id="UP000199652"/>
    </source>
</evidence>
<protein>
    <submittedName>
        <fullName evidence="2">Histidine kinase</fullName>
    </submittedName>
</protein>
<feature type="domain" description="Signal transduction histidine kinase internal region" evidence="1">
    <location>
        <begin position="26"/>
        <end position="101"/>
    </location>
</feature>
<keyword evidence="3" id="KW-1185">Reference proteome</keyword>
<dbReference type="GO" id="GO:0000155">
    <property type="term" value="F:phosphorelay sensor kinase activity"/>
    <property type="evidence" value="ECO:0007669"/>
    <property type="project" value="InterPro"/>
</dbReference>
<dbReference type="PANTHER" id="PTHR34220">
    <property type="entry name" value="SENSOR HISTIDINE KINASE YPDA"/>
    <property type="match status" value="1"/>
</dbReference>
<evidence type="ECO:0000313" key="2">
    <source>
        <dbReference type="EMBL" id="SDX66978.1"/>
    </source>
</evidence>
<evidence type="ECO:0000259" key="1">
    <source>
        <dbReference type="Pfam" id="PF06580"/>
    </source>
</evidence>
<keyword evidence="2" id="KW-0418">Kinase</keyword>
<accession>A0A1H3DLK6</accession>
<dbReference type="InterPro" id="IPR010559">
    <property type="entry name" value="Sig_transdc_His_kin_internal"/>
</dbReference>
<dbReference type="EMBL" id="FNOU01000005">
    <property type="protein sequence ID" value="SDX66978.1"/>
    <property type="molecule type" value="Genomic_DNA"/>
</dbReference>
<proteinExistence type="predicted"/>
<dbReference type="GO" id="GO:0016020">
    <property type="term" value="C:membrane"/>
    <property type="evidence" value="ECO:0007669"/>
    <property type="project" value="InterPro"/>
</dbReference>
<dbReference type="AlphaFoldDB" id="A0A1H3DLK6"/>
<dbReference type="RefSeq" id="WP_242873512.1">
    <property type="nucleotide sequence ID" value="NZ_FNOU01000005.1"/>
</dbReference>
<reference evidence="3" key="1">
    <citation type="submission" date="2016-10" db="EMBL/GenBank/DDBJ databases">
        <authorList>
            <person name="Varghese N."/>
            <person name="Submissions S."/>
        </authorList>
    </citation>
    <scope>NUCLEOTIDE SEQUENCE [LARGE SCALE GENOMIC DNA]</scope>
    <source>
        <strain evidence="3">VPI 5359</strain>
    </source>
</reference>
<dbReference type="InterPro" id="IPR050640">
    <property type="entry name" value="Bact_2-comp_sensor_kinase"/>
</dbReference>
<dbReference type="PANTHER" id="PTHR34220:SF9">
    <property type="entry name" value="SIGNAL TRANSDUCTION HISTIDINE KINASE INTERNAL REGION DOMAIN-CONTAINING PROTEIN"/>
    <property type="match status" value="1"/>
</dbReference>
<dbReference type="Pfam" id="PF06580">
    <property type="entry name" value="His_kinase"/>
    <property type="match status" value="1"/>
</dbReference>
<keyword evidence="2" id="KW-0808">Transferase</keyword>
<sequence>MAQDALKKSQQDVLNFKKKKGQEEGTLEERLNMHFLFNSLTSVANLSILEGAVQTNEMVTLLAEFLRNSFFYRNDYWTVEREVANIECYLRIQSVRFGERITYHLDVSRRIWEAPVPALMLVPFIEYAVDRSINNHKEGGTLWLKGERDGTSILFTIKDISNKADAGDEIPRKKLGSSYSLEKNIAEMKAGLSREYGECLEIEEIPLDQGGETILRLPWQGADV</sequence>
<dbReference type="Proteomes" id="UP000199652">
    <property type="component" value="Unassembled WGS sequence"/>
</dbReference>
<dbReference type="STRING" id="1528.SAMN04488579_10543"/>
<name>A0A1H3DLK6_EUBBA</name>